<evidence type="ECO:0000256" key="5">
    <source>
        <dbReference type="ARBA" id="ARBA00022989"/>
    </source>
</evidence>
<keyword evidence="6 8" id="KW-0472">Membrane</keyword>
<keyword evidence="2" id="KW-0813">Transport</keyword>
<dbReference type="InterPro" id="IPR000390">
    <property type="entry name" value="Small_drug/metabolite_transptr"/>
</dbReference>
<dbReference type="PANTHER" id="PTHR30561:SF1">
    <property type="entry name" value="MULTIDRUG TRANSPORTER EMRE"/>
    <property type="match status" value="1"/>
</dbReference>
<sequence length="111" mass="11736">MMKTYLLLGISILFEAAGATAMKYSEGFTNVTASLVVIFCYALAVSFYIFITKNHEIGMINALWSGGGTLLVTLLGVGLLGESATMSKLLGLTLILAGMVGLTVPGKERRV</sequence>
<comment type="subcellular location">
    <subcellularLocation>
        <location evidence="1 7">Cell membrane</location>
        <topology evidence="1 7">Multi-pass membrane protein</topology>
    </subcellularLocation>
</comment>
<evidence type="ECO:0000256" key="6">
    <source>
        <dbReference type="ARBA" id="ARBA00023136"/>
    </source>
</evidence>
<evidence type="ECO:0000256" key="1">
    <source>
        <dbReference type="ARBA" id="ARBA00004651"/>
    </source>
</evidence>
<evidence type="ECO:0000313" key="9">
    <source>
        <dbReference type="EMBL" id="MYL49951.1"/>
    </source>
</evidence>
<comment type="caution">
    <text evidence="9">The sequence shown here is derived from an EMBL/GenBank/DDBJ whole genome shotgun (WGS) entry which is preliminary data.</text>
</comment>
<dbReference type="InterPro" id="IPR045324">
    <property type="entry name" value="Small_multidrug_res"/>
</dbReference>
<dbReference type="GO" id="GO:0005886">
    <property type="term" value="C:plasma membrane"/>
    <property type="evidence" value="ECO:0007669"/>
    <property type="project" value="UniProtKB-SubCell"/>
</dbReference>
<dbReference type="SUPFAM" id="SSF103481">
    <property type="entry name" value="Multidrug resistance efflux transporter EmrE"/>
    <property type="match status" value="1"/>
</dbReference>
<evidence type="ECO:0000256" key="7">
    <source>
        <dbReference type="RuleBase" id="RU003942"/>
    </source>
</evidence>
<dbReference type="Proteomes" id="UP000447393">
    <property type="component" value="Unassembled WGS sequence"/>
</dbReference>
<evidence type="ECO:0000313" key="10">
    <source>
        <dbReference type="Proteomes" id="UP000447393"/>
    </source>
</evidence>
<keyword evidence="3" id="KW-1003">Cell membrane</keyword>
<keyword evidence="4 7" id="KW-0812">Transmembrane</keyword>
<dbReference type="Pfam" id="PF00893">
    <property type="entry name" value="Multi_Drug_Res"/>
    <property type="match status" value="1"/>
</dbReference>
<feature type="transmembrane region" description="Helical" evidence="8">
    <location>
        <begin position="86"/>
        <end position="104"/>
    </location>
</feature>
<evidence type="ECO:0000256" key="8">
    <source>
        <dbReference type="SAM" id="Phobius"/>
    </source>
</evidence>
<dbReference type="AlphaFoldDB" id="A0A845EE13"/>
<evidence type="ECO:0000256" key="3">
    <source>
        <dbReference type="ARBA" id="ARBA00022475"/>
    </source>
</evidence>
<protein>
    <submittedName>
        <fullName evidence="9">QacE family quaternary ammonium compound efflux SMR transporter</fullName>
    </submittedName>
</protein>
<dbReference type="EMBL" id="WMEZ01000003">
    <property type="protein sequence ID" value="MYL49951.1"/>
    <property type="molecule type" value="Genomic_DNA"/>
</dbReference>
<accession>A0A845EE13</accession>
<reference evidence="9 10" key="1">
    <citation type="submission" date="2019-11" db="EMBL/GenBank/DDBJ databases">
        <title>Genome sequences of 17 halophilic strains isolated from different environments.</title>
        <authorList>
            <person name="Furrow R.E."/>
        </authorList>
    </citation>
    <scope>NUCLEOTIDE SEQUENCE [LARGE SCALE GENOMIC DNA]</scope>
    <source>
        <strain evidence="9 10">22505_10_Sand</strain>
    </source>
</reference>
<organism evidence="9 10">
    <name type="scientific">Halobacillus litoralis</name>
    <dbReference type="NCBI Taxonomy" id="45668"/>
    <lineage>
        <taxon>Bacteria</taxon>
        <taxon>Bacillati</taxon>
        <taxon>Bacillota</taxon>
        <taxon>Bacilli</taxon>
        <taxon>Bacillales</taxon>
        <taxon>Bacillaceae</taxon>
        <taxon>Halobacillus</taxon>
    </lineage>
</organism>
<dbReference type="OrthoDB" id="21828at2"/>
<evidence type="ECO:0000256" key="2">
    <source>
        <dbReference type="ARBA" id="ARBA00022448"/>
    </source>
</evidence>
<name>A0A845EE13_9BACI</name>
<dbReference type="PANTHER" id="PTHR30561">
    <property type="entry name" value="SMR FAMILY PROTON-DEPENDENT DRUG EFFLUX TRANSPORTER SUGE"/>
    <property type="match status" value="1"/>
</dbReference>
<proteinExistence type="inferred from homology"/>
<gene>
    <name evidence="9" type="ORF">GLV98_10665</name>
</gene>
<dbReference type="InterPro" id="IPR037185">
    <property type="entry name" value="EmrE-like"/>
</dbReference>
<keyword evidence="5 8" id="KW-1133">Transmembrane helix</keyword>
<feature type="transmembrane region" description="Helical" evidence="8">
    <location>
        <begin position="62"/>
        <end position="80"/>
    </location>
</feature>
<dbReference type="GO" id="GO:0022857">
    <property type="term" value="F:transmembrane transporter activity"/>
    <property type="evidence" value="ECO:0007669"/>
    <property type="project" value="InterPro"/>
</dbReference>
<dbReference type="Gene3D" id="1.10.3730.20">
    <property type="match status" value="1"/>
</dbReference>
<comment type="similarity">
    <text evidence="7">Belongs to the drug/metabolite transporter (DMT) superfamily. Small multidrug resistance (SMR) (TC 2.A.7.1) family.</text>
</comment>
<feature type="transmembrane region" description="Helical" evidence="8">
    <location>
        <begin position="31"/>
        <end position="50"/>
    </location>
</feature>
<evidence type="ECO:0000256" key="4">
    <source>
        <dbReference type="ARBA" id="ARBA00022692"/>
    </source>
</evidence>